<evidence type="ECO:0000256" key="1">
    <source>
        <dbReference type="SAM" id="SignalP"/>
    </source>
</evidence>
<comment type="caution">
    <text evidence="2">The sequence shown here is derived from an EMBL/GenBank/DDBJ whole genome shotgun (WGS) entry which is preliminary data.</text>
</comment>
<dbReference type="Proteomes" id="UP000708208">
    <property type="component" value="Unassembled WGS sequence"/>
</dbReference>
<feature type="chain" id="PRO_5035146029" evidence="1">
    <location>
        <begin position="24"/>
        <end position="180"/>
    </location>
</feature>
<proteinExistence type="predicted"/>
<keyword evidence="1" id="KW-0732">Signal</keyword>
<keyword evidence="3" id="KW-1185">Reference proteome</keyword>
<feature type="signal peptide" evidence="1">
    <location>
        <begin position="1"/>
        <end position="23"/>
    </location>
</feature>
<organism evidence="2 3">
    <name type="scientific">Allacma fusca</name>
    <dbReference type="NCBI Taxonomy" id="39272"/>
    <lineage>
        <taxon>Eukaryota</taxon>
        <taxon>Metazoa</taxon>
        <taxon>Ecdysozoa</taxon>
        <taxon>Arthropoda</taxon>
        <taxon>Hexapoda</taxon>
        <taxon>Collembola</taxon>
        <taxon>Symphypleona</taxon>
        <taxon>Sminthuridae</taxon>
        <taxon>Allacma</taxon>
    </lineage>
</organism>
<sequence>MGLLRVIICISYINISAIHFVSARNVPPPTGYSLRFYYDINFSGNIFKYTVGSGCINMVGLQNDAISSVDSEGNCVILWEHLADGMFVCKGILSGPWEGFSCKWVLSQQPIDNGRTSGSFEGVIGKSSAYVGHTDEGCKVRQRLIAISSSGLVTINKSERKGGSFLECLMMGRKKDPDPQ</sequence>
<accession>A0A8J2KD68</accession>
<name>A0A8J2KD68_9HEXA</name>
<evidence type="ECO:0000313" key="3">
    <source>
        <dbReference type="Proteomes" id="UP000708208"/>
    </source>
</evidence>
<gene>
    <name evidence="2" type="ORF">AFUS01_LOCUS24836</name>
</gene>
<dbReference type="EMBL" id="CAJVCH010313704">
    <property type="protein sequence ID" value="CAG7786262.1"/>
    <property type="molecule type" value="Genomic_DNA"/>
</dbReference>
<protein>
    <submittedName>
        <fullName evidence="2">Uncharacterized protein</fullName>
    </submittedName>
</protein>
<reference evidence="2" key="1">
    <citation type="submission" date="2021-06" db="EMBL/GenBank/DDBJ databases">
        <authorList>
            <person name="Hodson N. C."/>
            <person name="Mongue J. A."/>
            <person name="Jaron S. K."/>
        </authorList>
    </citation>
    <scope>NUCLEOTIDE SEQUENCE</scope>
</reference>
<evidence type="ECO:0000313" key="2">
    <source>
        <dbReference type="EMBL" id="CAG7786262.1"/>
    </source>
</evidence>
<dbReference type="AlphaFoldDB" id="A0A8J2KD68"/>